<dbReference type="InterPro" id="IPR002048">
    <property type="entry name" value="EF_hand_dom"/>
</dbReference>
<dbReference type="Proteomes" id="UP000038040">
    <property type="component" value="Unplaced"/>
</dbReference>
<evidence type="ECO:0000313" key="2">
    <source>
        <dbReference type="Proteomes" id="UP000038040"/>
    </source>
</evidence>
<dbReference type="GO" id="GO:0016460">
    <property type="term" value="C:myosin II complex"/>
    <property type="evidence" value="ECO:0007669"/>
    <property type="project" value="TreeGrafter"/>
</dbReference>
<dbReference type="PROSITE" id="PS50222">
    <property type="entry name" value="EF_HAND_2"/>
    <property type="match status" value="1"/>
</dbReference>
<feature type="domain" description="EF-hand" evidence="1">
    <location>
        <begin position="81"/>
        <end position="116"/>
    </location>
</feature>
<dbReference type="InterPro" id="IPR011992">
    <property type="entry name" value="EF-hand-dom_pair"/>
</dbReference>
<sequence length="156" mass="18415">LSNLFQAEYFTRRQIDEYRQCFNTYCLNGVISNVPQLRYIMRCLGYSPTVYETKQYFQQYKEGIGFAVFLNILRNESEKTDAIIEIMRALKYFDKNNHGSIVASEFTNILTSIGEKMTNEEIFRLLKQLNITNSNEKIPFTKLLRFISSNPIHFYS</sequence>
<protein>
    <submittedName>
        <fullName evidence="3">EF-hand domain-containing protein</fullName>
    </submittedName>
</protein>
<organism evidence="2 3">
    <name type="scientific">Dracunculus medinensis</name>
    <name type="common">Guinea worm</name>
    <dbReference type="NCBI Taxonomy" id="318479"/>
    <lineage>
        <taxon>Eukaryota</taxon>
        <taxon>Metazoa</taxon>
        <taxon>Ecdysozoa</taxon>
        <taxon>Nematoda</taxon>
        <taxon>Chromadorea</taxon>
        <taxon>Rhabditida</taxon>
        <taxon>Spirurina</taxon>
        <taxon>Dracunculoidea</taxon>
        <taxon>Dracunculidae</taxon>
        <taxon>Dracunculus</taxon>
    </lineage>
</organism>
<dbReference type="Gene3D" id="1.10.238.10">
    <property type="entry name" value="EF-hand"/>
    <property type="match status" value="2"/>
</dbReference>
<dbReference type="InterPro" id="IPR050230">
    <property type="entry name" value="CALM/Myosin/TropC-like"/>
</dbReference>
<dbReference type="AlphaFoldDB" id="A0A0N4U7J4"/>
<dbReference type="PANTHER" id="PTHR23048">
    <property type="entry name" value="MYOSIN LIGHT CHAIN 1, 3"/>
    <property type="match status" value="1"/>
</dbReference>
<reference evidence="3" key="1">
    <citation type="submission" date="2017-02" db="UniProtKB">
        <authorList>
            <consortium name="WormBaseParasite"/>
        </authorList>
    </citation>
    <scope>IDENTIFICATION</scope>
</reference>
<dbReference type="SUPFAM" id="SSF47473">
    <property type="entry name" value="EF-hand"/>
    <property type="match status" value="1"/>
</dbReference>
<evidence type="ECO:0000313" key="3">
    <source>
        <dbReference type="WBParaSite" id="DME_0000295701-mRNA-1"/>
    </source>
</evidence>
<dbReference type="FunFam" id="1.10.238.10:FF:000001">
    <property type="entry name" value="Calmodulin 1"/>
    <property type="match status" value="1"/>
</dbReference>
<name>A0A0N4U7J4_DRAME</name>
<dbReference type="GO" id="GO:0005509">
    <property type="term" value="F:calcium ion binding"/>
    <property type="evidence" value="ECO:0007669"/>
    <property type="project" value="InterPro"/>
</dbReference>
<dbReference type="WBParaSite" id="DME_0000295701-mRNA-1">
    <property type="protein sequence ID" value="DME_0000295701-mRNA-1"/>
    <property type="gene ID" value="DME_0000295701"/>
</dbReference>
<dbReference type="PANTHER" id="PTHR23048:SF45">
    <property type="entry name" value="CALMODULIN LIKE 4"/>
    <property type="match status" value="1"/>
</dbReference>
<accession>A0A0N4U7J4</accession>
<evidence type="ECO:0000259" key="1">
    <source>
        <dbReference type="PROSITE" id="PS50222"/>
    </source>
</evidence>
<proteinExistence type="predicted"/>